<protein>
    <recommendedName>
        <fullName evidence="4">EamA domain-containing protein</fullName>
    </recommendedName>
</protein>
<keyword evidence="2" id="KW-0812">Transmembrane</keyword>
<proteinExistence type="predicted"/>
<feature type="region of interest" description="Disordered" evidence="1">
    <location>
        <begin position="1"/>
        <end position="36"/>
    </location>
</feature>
<sequence length="212" mass="22193">MHIGQGYTRAAHASASEDRSRVPEVQAGSSVQDDTGRVSDRALPVLSSSSLHHRPSAGASVPSRAVVAHRAAPMFLVNASVAGACGALSGVVGKLAVESARVPLLVRSGGLYLQLDLATMEMVQAVVPWLLRIFLFLMNAVLTASMWRFYVKALSQGPTPVCQISNTGTNFVVSAVTGLVLFSEEVTLMWGVGALLIVIGLALVVSDPQVSV</sequence>
<evidence type="ECO:0000256" key="2">
    <source>
        <dbReference type="SAM" id="Phobius"/>
    </source>
</evidence>
<name>A0A1E1J3Z4_LEIGU</name>
<dbReference type="EMBL" id="CALQ01001538">
    <property type="protein sequence ID" value="CCM18308.1"/>
    <property type="molecule type" value="Genomic_DNA"/>
</dbReference>
<reference evidence="3" key="1">
    <citation type="submission" date="2012-08" db="EMBL/GenBank/DDBJ databases">
        <title>Comparative genomics of metastatic and non-metastatic Leishmania guyanensis provides insights into polygenic factors involved in Leishmania RNA virus infection.</title>
        <authorList>
            <person name="Smith D."/>
            <person name="Hertz-Fowler C."/>
            <person name="Martin R."/>
            <person name="Dickens N."/>
            <person name="Fasel N."/>
            <person name="Falquet L."/>
            <person name="Beverley S."/>
            <person name="Zangger H."/>
            <person name="Calderon-Copete S."/>
            <person name="Mottram J."/>
            <person name="Xenarios I."/>
        </authorList>
    </citation>
    <scope>NUCLEOTIDE SEQUENCE</scope>
    <source>
        <strain evidence="3">MHOM/BR/75/M4147/SSU:IR2SAT-LUC</strain>
    </source>
</reference>
<feature type="transmembrane region" description="Helical" evidence="2">
    <location>
        <begin position="129"/>
        <end position="150"/>
    </location>
</feature>
<keyword evidence="2" id="KW-0472">Membrane</keyword>
<accession>A0A1E1J3Z4</accession>
<evidence type="ECO:0000256" key="1">
    <source>
        <dbReference type="SAM" id="MobiDB-lite"/>
    </source>
</evidence>
<dbReference type="Gene3D" id="1.10.3730.20">
    <property type="match status" value="1"/>
</dbReference>
<dbReference type="InterPro" id="IPR037185">
    <property type="entry name" value="EmrE-like"/>
</dbReference>
<evidence type="ECO:0008006" key="4">
    <source>
        <dbReference type="Google" id="ProtNLM"/>
    </source>
</evidence>
<dbReference type="InterPro" id="IPR039632">
    <property type="entry name" value="TMEM42"/>
</dbReference>
<dbReference type="SUPFAM" id="SSF103481">
    <property type="entry name" value="Multidrug resistance efflux transporter EmrE"/>
    <property type="match status" value="1"/>
</dbReference>
<keyword evidence="2" id="KW-1133">Transmembrane helix</keyword>
<organism evidence="3">
    <name type="scientific">Leishmania guyanensis</name>
    <dbReference type="NCBI Taxonomy" id="5670"/>
    <lineage>
        <taxon>Eukaryota</taxon>
        <taxon>Discoba</taxon>
        <taxon>Euglenozoa</taxon>
        <taxon>Kinetoplastea</taxon>
        <taxon>Metakinetoplastina</taxon>
        <taxon>Trypanosomatida</taxon>
        <taxon>Trypanosomatidae</taxon>
        <taxon>Leishmaniinae</taxon>
        <taxon>Leishmania</taxon>
        <taxon>Leishmania guyanensis species complex</taxon>
    </lineage>
</organism>
<dbReference type="PANTHER" id="PTHR31965:SF1">
    <property type="entry name" value="TRANSMEMBRANE PROTEIN 42"/>
    <property type="match status" value="1"/>
</dbReference>
<dbReference type="PANTHER" id="PTHR31965">
    <property type="entry name" value="TRANSMEMBRANE PROTEIN 42"/>
    <property type="match status" value="1"/>
</dbReference>
<gene>
    <name evidence="3" type="primary">LgM4147LRVhigh.32.01880.00060</name>
    <name evidence="3" type="ORF">BN36_3257950</name>
</gene>
<feature type="transmembrane region" description="Helical" evidence="2">
    <location>
        <begin position="188"/>
        <end position="206"/>
    </location>
</feature>
<dbReference type="AlphaFoldDB" id="A0A1E1J3Z4"/>
<evidence type="ECO:0000313" key="3">
    <source>
        <dbReference type="EMBL" id="CCM18308.1"/>
    </source>
</evidence>